<name>A0A8T0FGA9_ARGBR</name>
<sequence length="428" mass="48142">MDILRLLGHPKLGKNIIPSSKGPNPGTLKGVNVYSVNQTPTTIYGFTQSQHPSSRQSKNPKIGKTREFFKILGPPYQHHKLLDQKGPPPDTPARICGPSTKQAQNPTGAIQPEPYPVSYFKTTLRQTMMVNGKGKGTLGNRKKHPPPNPPGHSKKLTHGEERDPLLHTAMDHSPTYLKIHLAADNLFTWVRLDLHSTCPKSGILTSSFPRGNQMKTAQEWLSRAGQAERKAKKGSRQAGHQTKLQASSKPQKQQKLDRQRRIKPPFNQTIKPIAGNNPMIFREDSSKSNHIKLGWVKATPQKRTTNRRPNWQRKQQQKEPLDIPLPRKEPTSKNIYKQLDGQKMAERVKRRRNRKIYLTHPPHKVKTTQADGKGGVCFCTGHGPSLHTFTIPPPRQQHCGCGEEEAIAFNYATKLPLTTNTLHRPSQT</sequence>
<evidence type="ECO:0000313" key="3">
    <source>
        <dbReference type="Proteomes" id="UP000807504"/>
    </source>
</evidence>
<feature type="compositionally biased region" description="Polar residues" evidence="1">
    <location>
        <begin position="238"/>
        <end position="253"/>
    </location>
</feature>
<reference evidence="2" key="2">
    <citation type="submission" date="2020-06" db="EMBL/GenBank/DDBJ databases">
        <authorList>
            <person name="Sheffer M."/>
        </authorList>
    </citation>
    <scope>NUCLEOTIDE SEQUENCE</scope>
</reference>
<reference evidence="2" key="1">
    <citation type="journal article" date="2020" name="bioRxiv">
        <title>Chromosome-level reference genome of the European wasp spider Argiope bruennichi: a resource for studies on range expansion and evolutionary adaptation.</title>
        <authorList>
            <person name="Sheffer M.M."/>
            <person name="Hoppe A."/>
            <person name="Krehenwinkel H."/>
            <person name="Uhl G."/>
            <person name="Kuss A.W."/>
            <person name="Jensen L."/>
            <person name="Jensen C."/>
            <person name="Gillespie R.G."/>
            <person name="Hoff K.J."/>
            <person name="Prost S."/>
        </authorList>
    </citation>
    <scope>NUCLEOTIDE SEQUENCE</scope>
</reference>
<accession>A0A8T0FGA9</accession>
<organism evidence="2 3">
    <name type="scientific">Argiope bruennichi</name>
    <name type="common">Wasp spider</name>
    <name type="synonym">Aranea bruennichi</name>
    <dbReference type="NCBI Taxonomy" id="94029"/>
    <lineage>
        <taxon>Eukaryota</taxon>
        <taxon>Metazoa</taxon>
        <taxon>Ecdysozoa</taxon>
        <taxon>Arthropoda</taxon>
        <taxon>Chelicerata</taxon>
        <taxon>Arachnida</taxon>
        <taxon>Araneae</taxon>
        <taxon>Araneomorphae</taxon>
        <taxon>Entelegynae</taxon>
        <taxon>Araneoidea</taxon>
        <taxon>Araneidae</taxon>
        <taxon>Argiope</taxon>
    </lineage>
</organism>
<dbReference type="EMBL" id="JABXBU010000012">
    <property type="protein sequence ID" value="KAF8789435.1"/>
    <property type="molecule type" value="Genomic_DNA"/>
</dbReference>
<keyword evidence="3" id="KW-1185">Reference proteome</keyword>
<evidence type="ECO:0000313" key="2">
    <source>
        <dbReference type="EMBL" id="KAF8789435.1"/>
    </source>
</evidence>
<protein>
    <submittedName>
        <fullName evidence="2">Uncharacterized protein</fullName>
    </submittedName>
</protein>
<feature type="compositionally biased region" description="Basic and acidic residues" evidence="1">
    <location>
        <begin position="316"/>
        <end position="331"/>
    </location>
</feature>
<dbReference type="Proteomes" id="UP000807504">
    <property type="component" value="Unassembled WGS sequence"/>
</dbReference>
<proteinExistence type="predicted"/>
<feature type="region of interest" description="Disordered" evidence="1">
    <location>
        <begin position="299"/>
        <end position="331"/>
    </location>
</feature>
<dbReference type="AlphaFoldDB" id="A0A8T0FGA9"/>
<feature type="region of interest" description="Disordered" evidence="1">
    <location>
        <begin position="221"/>
        <end position="286"/>
    </location>
</feature>
<comment type="caution">
    <text evidence="2">The sequence shown here is derived from an EMBL/GenBank/DDBJ whole genome shotgun (WGS) entry which is preliminary data.</text>
</comment>
<feature type="compositionally biased region" description="Polar residues" evidence="1">
    <location>
        <begin position="301"/>
        <end position="314"/>
    </location>
</feature>
<evidence type="ECO:0000256" key="1">
    <source>
        <dbReference type="SAM" id="MobiDB-lite"/>
    </source>
</evidence>
<gene>
    <name evidence="2" type="ORF">HNY73_007373</name>
</gene>
<feature type="region of interest" description="Disordered" evidence="1">
    <location>
        <begin position="133"/>
        <end position="158"/>
    </location>
</feature>